<gene>
    <name evidence="13" type="ORF">RND81_10G225100</name>
</gene>
<evidence type="ECO:0000256" key="6">
    <source>
        <dbReference type="ARBA" id="ARBA00022723"/>
    </source>
</evidence>
<keyword evidence="14" id="KW-1185">Reference proteome</keyword>
<dbReference type="Proteomes" id="UP001443914">
    <property type="component" value="Unassembled WGS sequence"/>
</dbReference>
<keyword evidence="9" id="KW-0408">Iron</keyword>
<evidence type="ECO:0000256" key="8">
    <source>
        <dbReference type="ARBA" id="ARBA00023002"/>
    </source>
</evidence>
<dbReference type="Gene3D" id="1.10.630.10">
    <property type="entry name" value="Cytochrome P450"/>
    <property type="match status" value="1"/>
</dbReference>
<evidence type="ECO:0000256" key="2">
    <source>
        <dbReference type="ARBA" id="ARBA00004370"/>
    </source>
</evidence>
<sequence>MEKSTSSILISIVLIFVVSLVVKALNWVWFRPKKLEKWFKQQDLPGTSYKLLFGDLKVYSSMRSRALDRPMTAFSNDYLPRVDAFRHHLVNDLGRDYFGWAGPTPMVNISKPELVKEALTKMHDFRKPRLNPIADKLFPGLVNFEAEKWAKHRKIISPAFHMDKLKLMLPAFHDSCAEMIHKWEKLVAETGSGEVDAWVYFTALSADVISRAAFGSSYKEGQQIFELLKEQTDLSVQMLQSVYLPGLRFIPTARNRRFKQLEDQLQTLLEGIVNKRKEEIEAGEGTKDDLLGILMDSNLKEIQKAADSDKSRQLGMSLQEVIDECKLFYFAGQETTSVLLVWSMILLSKHQDWQT</sequence>
<comment type="cofactor">
    <cofactor evidence="1">
        <name>heme</name>
        <dbReference type="ChEBI" id="CHEBI:30413"/>
    </cofactor>
</comment>
<accession>A0AAW1I558</accession>
<dbReference type="GO" id="GO:0016705">
    <property type="term" value="F:oxidoreductase activity, acting on paired donors, with incorporation or reduction of molecular oxygen"/>
    <property type="evidence" value="ECO:0007669"/>
    <property type="project" value="InterPro"/>
</dbReference>
<protein>
    <recommendedName>
        <fullName evidence="15">Cytochrome P450 CYP72A219-like</fullName>
    </recommendedName>
</protein>
<organism evidence="13 14">
    <name type="scientific">Saponaria officinalis</name>
    <name type="common">Common soapwort</name>
    <name type="synonym">Lychnis saponaria</name>
    <dbReference type="NCBI Taxonomy" id="3572"/>
    <lineage>
        <taxon>Eukaryota</taxon>
        <taxon>Viridiplantae</taxon>
        <taxon>Streptophyta</taxon>
        <taxon>Embryophyta</taxon>
        <taxon>Tracheophyta</taxon>
        <taxon>Spermatophyta</taxon>
        <taxon>Magnoliopsida</taxon>
        <taxon>eudicotyledons</taxon>
        <taxon>Gunneridae</taxon>
        <taxon>Pentapetalae</taxon>
        <taxon>Caryophyllales</taxon>
        <taxon>Caryophyllaceae</taxon>
        <taxon>Caryophylleae</taxon>
        <taxon>Saponaria</taxon>
    </lineage>
</organism>
<evidence type="ECO:0000256" key="3">
    <source>
        <dbReference type="ARBA" id="ARBA00010617"/>
    </source>
</evidence>
<dbReference type="InterPro" id="IPR036396">
    <property type="entry name" value="Cyt_P450_sf"/>
</dbReference>
<proteinExistence type="inferred from homology"/>
<evidence type="ECO:0000313" key="13">
    <source>
        <dbReference type="EMBL" id="KAK9684681.1"/>
    </source>
</evidence>
<evidence type="ECO:0000256" key="5">
    <source>
        <dbReference type="ARBA" id="ARBA00022692"/>
    </source>
</evidence>
<keyword evidence="10" id="KW-0503">Monooxygenase</keyword>
<dbReference type="InterPro" id="IPR050665">
    <property type="entry name" value="Cytochrome_P450_Monooxygen"/>
</dbReference>
<evidence type="ECO:0008006" key="15">
    <source>
        <dbReference type="Google" id="ProtNLM"/>
    </source>
</evidence>
<dbReference type="GO" id="GO:0016020">
    <property type="term" value="C:membrane"/>
    <property type="evidence" value="ECO:0007669"/>
    <property type="project" value="UniProtKB-SubCell"/>
</dbReference>
<evidence type="ECO:0000256" key="11">
    <source>
        <dbReference type="ARBA" id="ARBA00023136"/>
    </source>
</evidence>
<reference evidence="13" key="1">
    <citation type="submission" date="2024-03" db="EMBL/GenBank/DDBJ databases">
        <title>WGS assembly of Saponaria officinalis var. Norfolk2.</title>
        <authorList>
            <person name="Jenkins J."/>
            <person name="Shu S."/>
            <person name="Grimwood J."/>
            <person name="Barry K."/>
            <person name="Goodstein D."/>
            <person name="Schmutz J."/>
            <person name="Leebens-Mack J."/>
            <person name="Osbourn A."/>
        </authorList>
    </citation>
    <scope>NUCLEOTIDE SEQUENCE [LARGE SCALE GENOMIC DNA]</scope>
    <source>
        <strain evidence="13">JIC</strain>
    </source>
</reference>
<evidence type="ECO:0000256" key="9">
    <source>
        <dbReference type="ARBA" id="ARBA00023004"/>
    </source>
</evidence>
<dbReference type="PANTHER" id="PTHR24282:SF255">
    <property type="entry name" value="CYTOCHROME P450 72A11-RELATED"/>
    <property type="match status" value="1"/>
</dbReference>
<dbReference type="EMBL" id="JBDFQZ010000010">
    <property type="protein sequence ID" value="KAK9684681.1"/>
    <property type="molecule type" value="Genomic_DNA"/>
</dbReference>
<dbReference type="PRINTS" id="PR00464">
    <property type="entry name" value="EP450II"/>
</dbReference>
<keyword evidence="7 12" id="KW-1133">Transmembrane helix</keyword>
<keyword evidence="6" id="KW-0479">Metal-binding</keyword>
<comment type="subcellular location">
    <subcellularLocation>
        <location evidence="2">Membrane</location>
    </subcellularLocation>
</comment>
<dbReference type="AlphaFoldDB" id="A0AAW1I558"/>
<dbReference type="GO" id="GO:0004497">
    <property type="term" value="F:monooxygenase activity"/>
    <property type="evidence" value="ECO:0007669"/>
    <property type="project" value="UniProtKB-KW"/>
</dbReference>
<evidence type="ECO:0000256" key="7">
    <source>
        <dbReference type="ARBA" id="ARBA00022989"/>
    </source>
</evidence>
<keyword evidence="4" id="KW-0349">Heme</keyword>
<dbReference type="GO" id="GO:0020037">
    <property type="term" value="F:heme binding"/>
    <property type="evidence" value="ECO:0007669"/>
    <property type="project" value="InterPro"/>
</dbReference>
<keyword evidence="11 12" id="KW-0472">Membrane</keyword>
<dbReference type="SUPFAM" id="SSF48264">
    <property type="entry name" value="Cytochrome P450"/>
    <property type="match status" value="1"/>
</dbReference>
<dbReference type="GO" id="GO:0005506">
    <property type="term" value="F:iron ion binding"/>
    <property type="evidence" value="ECO:0007669"/>
    <property type="project" value="InterPro"/>
</dbReference>
<evidence type="ECO:0000256" key="10">
    <source>
        <dbReference type="ARBA" id="ARBA00023033"/>
    </source>
</evidence>
<comment type="caution">
    <text evidence="13">The sequence shown here is derived from an EMBL/GenBank/DDBJ whole genome shotgun (WGS) entry which is preliminary data.</text>
</comment>
<evidence type="ECO:0000313" key="14">
    <source>
        <dbReference type="Proteomes" id="UP001443914"/>
    </source>
</evidence>
<dbReference type="Pfam" id="PF00067">
    <property type="entry name" value="p450"/>
    <property type="match status" value="1"/>
</dbReference>
<dbReference type="PANTHER" id="PTHR24282">
    <property type="entry name" value="CYTOCHROME P450 FAMILY MEMBER"/>
    <property type="match status" value="1"/>
</dbReference>
<keyword evidence="8" id="KW-0560">Oxidoreductase</keyword>
<evidence type="ECO:0000256" key="4">
    <source>
        <dbReference type="ARBA" id="ARBA00022617"/>
    </source>
</evidence>
<dbReference type="InterPro" id="IPR002402">
    <property type="entry name" value="Cyt_P450_E_grp-II"/>
</dbReference>
<feature type="transmembrane region" description="Helical" evidence="12">
    <location>
        <begin position="6"/>
        <end position="30"/>
    </location>
</feature>
<name>A0AAW1I558_SAPOF</name>
<evidence type="ECO:0000256" key="12">
    <source>
        <dbReference type="SAM" id="Phobius"/>
    </source>
</evidence>
<comment type="similarity">
    <text evidence="3">Belongs to the cytochrome P450 family.</text>
</comment>
<keyword evidence="5 12" id="KW-0812">Transmembrane</keyword>
<evidence type="ECO:0000256" key="1">
    <source>
        <dbReference type="ARBA" id="ARBA00001971"/>
    </source>
</evidence>
<dbReference type="InterPro" id="IPR001128">
    <property type="entry name" value="Cyt_P450"/>
</dbReference>